<keyword evidence="3" id="KW-0328">Glycosyltransferase</keyword>
<evidence type="ECO:0000259" key="1">
    <source>
        <dbReference type="Pfam" id="PF00534"/>
    </source>
</evidence>
<dbReference type="AlphaFoldDB" id="A0A238JGN2"/>
<dbReference type="GO" id="GO:0102335">
    <property type="term" value="F:N,N'-diacetylbacillosaminyl-diphospho-undecaprenol alpha-1,3-N-acetylgalactosaminyltransferase activity"/>
    <property type="evidence" value="ECO:0007669"/>
    <property type="project" value="UniProtKB-EC"/>
</dbReference>
<name>A0A238JGN2_9RHOB</name>
<dbReference type="PANTHER" id="PTHR45947">
    <property type="entry name" value="SULFOQUINOVOSYL TRANSFERASE SQD2"/>
    <property type="match status" value="1"/>
</dbReference>
<dbReference type="Gene3D" id="3.40.50.2000">
    <property type="entry name" value="Glycogen Phosphorylase B"/>
    <property type="match status" value="2"/>
</dbReference>
<feature type="domain" description="Glycosyl transferase family 1" evidence="1">
    <location>
        <begin position="186"/>
        <end position="336"/>
    </location>
</feature>
<proteinExistence type="predicted"/>
<dbReference type="InterPro" id="IPR028098">
    <property type="entry name" value="Glyco_trans_4-like_N"/>
</dbReference>
<gene>
    <name evidence="3" type="primary">pglA_1</name>
    <name evidence="3" type="ORF">TRP8649_03722</name>
</gene>
<dbReference type="EC" id="2.4.1.290" evidence="3"/>
<keyword evidence="4" id="KW-1185">Reference proteome</keyword>
<reference evidence="4" key="1">
    <citation type="submission" date="2017-05" db="EMBL/GenBank/DDBJ databases">
        <authorList>
            <person name="Rodrigo-Torres L."/>
            <person name="Arahal R. D."/>
            <person name="Lucena T."/>
        </authorList>
    </citation>
    <scope>NUCLEOTIDE SEQUENCE [LARGE SCALE GENOMIC DNA]</scope>
    <source>
        <strain evidence="4">CECT 8649</strain>
    </source>
</reference>
<feature type="domain" description="Glycosyltransferase subfamily 4-like N-terminal" evidence="2">
    <location>
        <begin position="12"/>
        <end position="168"/>
    </location>
</feature>
<organism evidence="3 4">
    <name type="scientific">Pelagimonas phthalicica</name>
    <dbReference type="NCBI Taxonomy" id="1037362"/>
    <lineage>
        <taxon>Bacteria</taxon>
        <taxon>Pseudomonadati</taxon>
        <taxon>Pseudomonadota</taxon>
        <taxon>Alphaproteobacteria</taxon>
        <taxon>Rhodobacterales</taxon>
        <taxon>Roseobacteraceae</taxon>
        <taxon>Pelagimonas</taxon>
    </lineage>
</organism>
<accession>A0A238JGN2</accession>
<dbReference type="Pfam" id="PF13579">
    <property type="entry name" value="Glyco_trans_4_4"/>
    <property type="match status" value="1"/>
</dbReference>
<dbReference type="EMBL" id="FXXP01000003">
    <property type="protein sequence ID" value="SMX29585.1"/>
    <property type="molecule type" value="Genomic_DNA"/>
</dbReference>
<evidence type="ECO:0000259" key="2">
    <source>
        <dbReference type="Pfam" id="PF13579"/>
    </source>
</evidence>
<dbReference type="Pfam" id="PF00534">
    <property type="entry name" value="Glycos_transf_1"/>
    <property type="match status" value="1"/>
</dbReference>
<dbReference type="PANTHER" id="PTHR45947:SF3">
    <property type="entry name" value="SULFOQUINOVOSYL TRANSFERASE SQD2"/>
    <property type="match status" value="1"/>
</dbReference>
<dbReference type="Proteomes" id="UP000225972">
    <property type="component" value="Unassembled WGS sequence"/>
</dbReference>
<protein>
    <submittedName>
        <fullName evidence="3">N, N'-diacetylbacillosaminyl-diphospho-undecaprenol alpha-1,3-N-acetylgalactosaminyltransferase</fullName>
        <ecNumber evidence="3">2.4.1.290</ecNumber>
    </submittedName>
</protein>
<keyword evidence="3" id="KW-0808">Transferase</keyword>
<evidence type="ECO:0000313" key="4">
    <source>
        <dbReference type="Proteomes" id="UP000225972"/>
    </source>
</evidence>
<dbReference type="SUPFAM" id="SSF53756">
    <property type="entry name" value="UDP-Glycosyltransferase/glycogen phosphorylase"/>
    <property type="match status" value="1"/>
</dbReference>
<dbReference type="InterPro" id="IPR050194">
    <property type="entry name" value="Glycosyltransferase_grp1"/>
</dbReference>
<evidence type="ECO:0000313" key="3">
    <source>
        <dbReference type="EMBL" id="SMX29585.1"/>
    </source>
</evidence>
<sequence length="382" mass="41795">MLLGSVSHQAGGLFNSVRSLSHSLSDANIRVLAPQDTDTAQDLPAWKPLHPITPKRWPPQSLGYAPGISKALRQGDTNIIHQHGIWQAFSAQASAWRKRVDGAVMISPRGMLDPWALQNSGWKKRIVAQLFENENLRRATCLHALNASEAASMRAYGLTNPIAVIPNGITPLTSQPDHPRPALLGEDERKTLLFLGRLHPKKGVNELLQAFALARQQDSGFAKRWRLVVAGWDDGGFDVQPQTLAADLSLGDAVIFPGPLLGEDKAAMLTHSDAFILPSYSEGLPMSVLEAWSYGLPVLMTEACNLPEGFEHNAAWKITSKPEELATQLIAALGEDLTAMAKAGRHLAEQRFTWQQIATRHMAVYHWMLQGGSLPADVEMLA</sequence>
<dbReference type="InterPro" id="IPR001296">
    <property type="entry name" value="Glyco_trans_1"/>
</dbReference>